<evidence type="ECO:0000313" key="4">
    <source>
        <dbReference type="EMBL" id="KAJ7385468.1"/>
    </source>
</evidence>
<reference evidence="4" key="1">
    <citation type="submission" date="2023-01" db="EMBL/GenBank/DDBJ databases">
        <title>Genome assembly of the deep-sea coral Lophelia pertusa.</title>
        <authorList>
            <person name="Herrera S."/>
            <person name="Cordes E."/>
        </authorList>
    </citation>
    <scope>NUCLEOTIDE SEQUENCE</scope>
    <source>
        <strain evidence="4">USNM1676648</strain>
        <tissue evidence="4">Polyp</tissue>
    </source>
</reference>
<dbReference type="GO" id="GO:0007411">
    <property type="term" value="P:axon guidance"/>
    <property type="evidence" value="ECO:0007669"/>
    <property type="project" value="TreeGrafter"/>
</dbReference>
<dbReference type="InterPro" id="IPR013098">
    <property type="entry name" value="Ig_I-set"/>
</dbReference>
<feature type="domain" description="Ig-like" evidence="3">
    <location>
        <begin position="123"/>
        <end position="217"/>
    </location>
</feature>
<evidence type="ECO:0000313" key="5">
    <source>
        <dbReference type="Proteomes" id="UP001163046"/>
    </source>
</evidence>
<dbReference type="SMART" id="SM00409">
    <property type="entry name" value="IG"/>
    <property type="match status" value="3"/>
</dbReference>
<feature type="domain" description="Ig-like" evidence="3">
    <location>
        <begin position="34"/>
        <end position="120"/>
    </location>
</feature>
<dbReference type="GO" id="GO:0007156">
    <property type="term" value="P:homophilic cell adhesion via plasma membrane adhesion molecules"/>
    <property type="evidence" value="ECO:0007669"/>
    <property type="project" value="TreeGrafter"/>
</dbReference>
<dbReference type="InterPro" id="IPR007110">
    <property type="entry name" value="Ig-like_dom"/>
</dbReference>
<keyword evidence="5" id="KW-1185">Reference proteome</keyword>
<dbReference type="PROSITE" id="PS50835">
    <property type="entry name" value="IG_LIKE"/>
    <property type="match status" value="3"/>
</dbReference>
<dbReference type="GO" id="GO:0005886">
    <property type="term" value="C:plasma membrane"/>
    <property type="evidence" value="ECO:0007669"/>
    <property type="project" value="TreeGrafter"/>
</dbReference>
<keyword evidence="1" id="KW-0393">Immunoglobulin domain</keyword>
<dbReference type="PANTHER" id="PTHR10075:SF101">
    <property type="entry name" value="ZWEI IG DOMAIN PROTEIN ZIG-3"/>
    <property type="match status" value="1"/>
</dbReference>
<dbReference type="SUPFAM" id="SSF48726">
    <property type="entry name" value="Immunoglobulin"/>
    <property type="match status" value="3"/>
</dbReference>
<keyword evidence="2" id="KW-0812">Transmembrane</keyword>
<proteinExistence type="predicted"/>
<accession>A0A9X0D4K1</accession>
<sequence length="392" mass="42814">MGKTTYPYLPRYTSLNVHFAFSYLLLVVIASSPPMFVKTPENINEAVKFQDAFSLQCSSRPPVVYPSAMDWKKDGRPLNAADITSRRITSRSGTLIVRSAVAEDSGNYTCTLVNSAGSIESDPATVVVKVSPQIPGVKSADVAQGDTATLACLVSSFPPSNITWRFKGRVLSSYLSNKYVISNYAIQINNAGFKDAGDYECEVKNELGSAIAYATLTVGLTIQYKNFMSIAKIAKKGQDVTLPCVVTAFPVPNKAWKRDGELVTNDSRHVITETELRISQVSTLDMGRYYCIAWNRGSVQARNVLLLITGPPIIEIPPVDHNVLSGANVSLYCVGLVIHLQRLSGRKIRKASRLRTGLKSILLIDPESFGFPRSLTKMLECTSANIKTALCS</sequence>
<dbReference type="EMBL" id="MU825881">
    <property type="protein sequence ID" value="KAJ7385468.1"/>
    <property type="molecule type" value="Genomic_DNA"/>
</dbReference>
<dbReference type="GO" id="GO:0070593">
    <property type="term" value="P:dendrite self-avoidance"/>
    <property type="evidence" value="ECO:0007669"/>
    <property type="project" value="TreeGrafter"/>
</dbReference>
<gene>
    <name evidence="4" type="primary">HMCN1_16</name>
    <name evidence="4" type="ORF">OS493_016552</name>
</gene>
<evidence type="ECO:0000256" key="2">
    <source>
        <dbReference type="SAM" id="Phobius"/>
    </source>
</evidence>
<dbReference type="Pfam" id="PF13927">
    <property type="entry name" value="Ig_3"/>
    <property type="match status" value="1"/>
</dbReference>
<dbReference type="InterPro" id="IPR003598">
    <property type="entry name" value="Ig_sub2"/>
</dbReference>
<name>A0A9X0D4K1_9CNID</name>
<dbReference type="InterPro" id="IPR036179">
    <property type="entry name" value="Ig-like_dom_sf"/>
</dbReference>
<dbReference type="InterPro" id="IPR003599">
    <property type="entry name" value="Ig_sub"/>
</dbReference>
<dbReference type="GO" id="GO:0030424">
    <property type="term" value="C:axon"/>
    <property type="evidence" value="ECO:0007669"/>
    <property type="project" value="TreeGrafter"/>
</dbReference>
<keyword evidence="2" id="KW-0472">Membrane</keyword>
<dbReference type="PANTHER" id="PTHR10075">
    <property type="entry name" value="BASIGIN RELATED"/>
    <property type="match status" value="1"/>
</dbReference>
<dbReference type="Proteomes" id="UP001163046">
    <property type="component" value="Unassembled WGS sequence"/>
</dbReference>
<dbReference type="OrthoDB" id="428111at2759"/>
<dbReference type="AlphaFoldDB" id="A0A9X0D4K1"/>
<dbReference type="Pfam" id="PF13895">
    <property type="entry name" value="Ig_2"/>
    <property type="match status" value="1"/>
</dbReference>
<evidence type="ECO:0000256" key="1">
    <source>
        <dbReference type="ARBA" id="ARBA00023319"/>
    </source>
</evidence>
<protein>
    <submittedName>
        <fullName evidence="4">Hemicentin-1</fullName>
    </submittedName>
</protein>
<dbReference type="InterPro" id="IPR013783">
    <property type="entry name" value="Ig-like_fold"/>
</dbReference>
<dbReference type="SMART" id="SM00408">
    <property type="entry name" value="IGc2"/>
    <property type="match status" value="3"/>
</dbReference>
<organism evidence="4 5">
    <name type="scientific">Desmophyllum pertusum</name>
    <dbReference type="NCBI Taxonomy" id="174260"/>
    <lineage>
        <taxon>Eukaryota</taxon>
        <taxon>Metazoa</taxon>
        <taxon>Cnidaria</taxon>
        <taxon>Anthozoa</taxon>
        <taxon>Hexacorallia</taxon>
        <taxon>Scleractinia</taxon>
        <taxon>Caryophylliina</taxon>
        <taxon>Caryophylliidae</taxon>
        <taxon>Desmophyllum</taxon>
    </lineage>
</organism>
<feature type="domain" description="Ig-like" evidence="3">
    <location>
        <begin position="234"/>
        <end position="305"/>
    </location>
</feature>
<dbReference type="Pfam" id="PF07679">
    <property type="entry name" value="I-set"/>
    <property type="match status" value="1"/>
</dbReference>
<dbReference type="GO" id="GO:0098632">
    <property type="term" value="F:cell-cell adhesion mediator activity"/>
    <property type="evidence" value="ECO:0007669"/>
    <property type="project" value="TreeGrafter"/>
</dbReference>
<comment type="caution">
    <text evidence="4">The sequence shown here is derived from an EMBL/GenBank/DDBJ whole genome shotgun (WGS) entry which is preliminary data.</text>
</comment>
<feature type="transmembrane region" description="Helical" evidence="2">
    <location>
        <begin position="12"/>
        <end position="30"/>
    </location>
</feature>
<evidence type="ECO:0000259" key="3">
    <source>
        <dbReference type="PROSITE" id="PS50835"/>
    </source>
</evidence>
<keyword evidence="2" id="KW-1133">Transmembrane helix</keyword>
<dbReference type="Gene3D" id="2.60.40.10">
    <property type="entry name" value="Immunoglobulins"/>
    <property type="match status" value="3"/>
</dbReference>